<proteinExistence type="inferred from homology"/>
<dbReference type="PROSITE" id="PS52016">
    <property type="entry name" value="TONB_DEPENDENT_REC_3"/>
    <property type="match status" value="1"/>
</dbReference>
<reference evidence="3" key="1">
    <citation type="submission" date="2017-09" db="EMBL/GenBank/DDBJ databases">
        <authorList>
            <person name="Varghese N."/>
            <person name="Submissions S."/>
        </authorList>
    </citation>
    <scope>NUCLEOTIDE SEQUENCE [LARGE SCALE GENOMIC DNA]</scope>
    <source>
        <strain evidence="3">DSM 29961</strain>
    </source>
</reference>
<dbReference type="GO" id="GO:0030246">
    <property type="term" value="F:carbohydrate binding"/>
    <property type="evidence" value="ECO:0007669"/>
    <property type="project" value="InterPro"/>
</dbReference>
<dbReference type="InterPro" id="IPR013784">
    <property type="entry name" value="Carb-bd-like_fold"/>
</dbReference>
<keyword evidence="1" id="KW-0472">Membrane</keyword>
<dbReference type="Gene3D" id="2.60.40.1930">
    <property type="match status" value="1"/>
</dbReference>
<keyword evidence="2" id="KW-0675">Receptor</keyword>
<dbReference type="Gene3D" id="2.170.130.10">
    <property type="entry name" value="TonB-dependent receptor, plug domain"/>
    <property type="match status" value="1"/>
</dbReference>
<comment type="subcellular location">
    <subcellularLocation>
        <location evidence="1">Cell outer membrane</location>
        <topology evidence="1">Multi-pass membrane protein</topology>
    </subcellularLocation>
</comment>
<dbReference type="EMBL" id="OCNH01000002">
    <property type="protein sequence ID" value="SOD90591.1"/>
    <property type="molecule type" value="Genomic_DNA"/>
</dbReference>
<dbReference type="SUPFAM" id="SSF56935">
    <property type="entry name" value="Porins"/>
    <property type="match status" value="1"/>
</dbReference>
<keyword evidence="1" id="KW-0812">Transmembrane</keyword>
<dbReference type="SUPFAM" id="SSF49452">
    <property type="entry name" value="Starch-binding domain-like"/>
    <property type="match status" value="1"/>
</dbReference>
<gene>
    <name evidence="2" type="ORF">SAMN06269250_3473</name>
</gene>
<dbReference type="OrthoDB" id="1223654at2"/>
<dbReference type="Proteomes" id="UP000219452">
    <property type="component" value="Unassembled WGS sequence"/>
</dbReference>
<accession>A0A286G4X9</accession>
<dbReference type="Gene3D" id="2.60.40.1120">
    <property type="entry name" value="Carboxypeptidase-like, regulatory domain"/>
    <property type="match status" value="1"/>
</dbReference>
<dbReference type="GO" id="GO:0009279">
    <property type="term" value="C:cell outer membrane"/>
    <property type="evidence" value="ECO:0007669"/>
    <property type="project" value="UniProtKB-SubCell"/>
</dbReference>
<sequence>MRPHKVIDNFAIHKVRMKWTCLWGLLLNGLLLQGLVAQTPSASLTGHVIDARTGQPLAFASIYLNNSTRGTTADENGLYRLANLPLGTHQLVGSALGYTTAHQTLKLGEARPYQIDLKLEPSGKDLSAITVTARRSGAWQRQFRTFSRELLGNRPPARLTSITNPGVLQFTEQNGHLQAEASEPLLIDNLALGYRLHYTLRHFDLYRGRMDFAGDCRFENLTPTSARQGASWQANRLKAYRGSLHHLLASLLTGTHVQEGFTVYRSPLVTDGGSGGNQALPLIRLAEREPIGAQQALALFRPGDLPFERRLVSTQPLEVYYNRIYARNSPYQDSPYAYSMLLLPRQGFELTTDGWVTQGQGLDARGYLGQDRLATLLPADWVPADRRAVTPTEILAGRTLRPDGRLDSLQSRQQRQLSRMPPLIFIHTDKALYSTGDPVWFSAYVLDPTRQLPLTASGGPSLQVELVDPLGRPVDHQWLPLAEGRAGGRFQLSDSLTSGNYRLRAYTDTDPLSSGPGFERILTVYNSRLPHTNGSAVAPVVNPMTTDSLDVQFLPEGGRWLVGVAGRLGVKVVQPNGRGRAVEGYIVDEDGQKVGSFTTNALGMGQVTLTPVMGKRYTALVATHPGGREQAIILPAAEPEGWALGADALSDSARLLVRVRATGRYQNQPVYITLQNQGQLVYSQAWQLSRGEARFGLPTGNLRPGVFRLTLWDSTGRARAERLVFVPERTGAVQMRVLMGQVRYAPREPVAISLQFRDPENYPVVATWSAAVTDADQLPADTSGADLRTWLLLTAGLWGPIESPAHYLVPEHAGDLDNLLLTQGWRRLPAVDPVDTTGGWQLSGRVWNSRGRPLKNEVVSLSLEYQGVKLVRRLTTDAQGAFRITGLLLADTVQVRAATPNTTGSVIRFDPPGKPFAAPKLPSPDWSALARWTQEAASRQAEWPALYRDSTARQLAEVMVRAARLQVSERPPDVVRASLHGEADNTLVVEGNSSALSAPNMGELLKRVPGIYQLKRGPVNGDPTPLYILDGVYTDAATVAELDPRQVSRIELLKNVGTAAIYGARSANGVIAIYTLKGRNEVEKSTGPVTLVRGLAPPRQYYTPRYELPEQAAHIDRRDVLFWQPLGQSDQDGQARLNFPLSDQARRLRLVVQGLTSEGVPINYTFELPLR</sequence>
<dbReference type="Pfam" id="PF13715">
    <property type="entry name" value="CarbopepD_reg_2"/>
    <property type="match status" value="1"/>
</dbReference>
<keyword evidence="1" id="KW-1134">Transmembrane beta strand</keyword>
<comment type="similarity">
    <text evidence="1">Belongs to the TonB-dependent receptor family.</text>
</comment>
<keyword evidence="3" id="KW-1185">Reference proteome</keyword>
<evidence type="ECO:0000313" key="2">
    <source>
        <dbReference type="EMBL" id="SOD90591.1"/>
    </source>
</evidence>
<evidence type="ECO:0000256" key="1">
    <source>
        <dbReference type="PROSITE-ProRule" id="PRU01360"/>
    </source>
</evidence>
<name>A0A286G4X9_9BACT</name>
<dbReference type="AlphaFoldDB" id="A0A286G4X9"/>
<organism evidence="2 3">
    <name type="scientific">Spirosoma fluviale</name>
    <dbReference type="NCBI Taxonomy" id="1597977"/>
    <lineage>
        <taxon>Bacteria</taxon>
        <taxon>Pseudomonadati</taxon>
        <taxon>Bacteroidota</taxon>
        <taxon>Cytophagia</taxon>
        <taxon>Cytophagales</taxon>
        <taxon>Cytophagaceae</taxon>
        <taxon>Spirosoma</taxon>
    </lineage>
</organism>
<dbReference type="InterPro" id="IPR037066">
    <property type="entry name" value="Plug_dom_sf"/>
</dbReference>
<protein>
    <submittedName>
        <fullName evidence="2">TonB-dependent Receptor Plug Domain</fullName>
    </submittedName>
</protein>
<evidence type="ECO:0000313" key="3">
    <source>
        <dbReference type="Proteomes" id="UP000219452"/>
    </source>
</evidence>
<dbReference type="InterPro" id="IPR039426">
    <property type="entry name" value="TonB-dep_rcpt-like"/>
</dbReference>
<keyword evidence="1" id="KW-0998">Cell outer membrane</keyword>
<keyword evidence="1" id="KW-0813">Transport</keyword>